<gene>
    <name evidence="1" type="ORF">K9V48_15955</name>
</gene>
<reference evidence="1" key="1">
    <citation type="submission" date="2024-05" db="EMBL/GenBank/DDBJ databases">
        <title>Metabacillus sp. nov., isolated from the rhizosphere soil of tomato plants.</title>
        <authorList>
            <person name="Ma R."/>
        </authorList>
    </citation>
    <scope>NUCLEOTIDE SEQUENCE</scope>
    <source>
        <strain evidence="1">DBTR6</strain>
    </source>
</reference>
<evidence type="ECO:0000313" key="1">
    <source>
        <dbReference type="EMBL" id="MBZ5751699.1"/>
    </source>
</evidence>
<evidence type="ECO:0000313" key="2">
    <source>
        <dbReference type="Proteomes" id="UP001165287"/>
    </source>
</evidence>
<dbReference type="Proteomes" id="UP001165287">
    <property type="component" value="Unassembled WGS sequence"/>
</dbReference>
<organism evidence="1 2">
    <name type="scientific">Metabacillus rhizolycopersici</name>
    <dbReference type="NCBI Taxonomy" id="2875709"/>
    <lineage>
        <taxon>Bacteria</taxon>
        <taxon>Bacillati</taxon>
        <taxon>Bacillota</taxon>
        <taxon>Bacilli</taxon>
        <taxon>Bacillales</taxon>
        <taxon>Bacillaceae</taxon>
        <taxon>Metabacillus</taxon>
    </lineage>
</organism>
<dbReference type="EMBL" id="JAIQUM010000037">
    <property type="protein sequence ID" value="MBZ5751699.1"/>
    <property type="molecule type" value="Genomic_DNA"/>
</dbReference>
<proteinExistence type="predicted"/>
<keyword evidence="2" id="KW-1185">Reference proteome</keyword>
<protein>
    <submittedName>
        <fullName evidence="1">Uncharacterized protein</fullName>
    </submittedName>
</protein>
<name>A0ABS7UTZ9_9BACI</name>
<sequence>MRDHSEFFRNKSYGQENRKNNCGYYITVHFEIFDVLSDKKVV</sequence>
<comment type="caution">
    <text evidence="1">The sequence shown here is derived from an EMBL/GenBank/DDBJ whole genome shotgun (WGS) entry which is preliminary data.</text>
</comment>
<accession>A0ABS7UTZ9</accession>